<dbReference type="EMBL" id="QNRF01000005">
    <property type="protein sequence ID" value="RBO82847.1"/>
    <property type="molecule type" value="Genomic_DNA"/>
</dbReference>
<dbReference type="AlphaFoldDB" id="A0A366CYC8"/>
<keyword evidence="2" id="KW-1185">Reference proteome</keyword>
<gene>
    <name evidence="1" type="ORF">DFP76_105320</name>
</gene>
<dbReference type="SUPFAM" id="SSF54534">
    <property type="entry name" value="FKBP-like"/>
    <property type="match status" value="1"/>
</dbReference>
<keyword evidence="1" id="KW-0648">Protein biosynthesis</keyword>
<comment type="caution">
    <text evidence="1">The sequence shown here is derived from an EMBL/GenBank/DDBJ whole genome shotgun (WGS) entry which is preliminary data.</text>
</comment>
<name>A0A366CYC8_9GAMM</name>
<dbReference type="Proteomes" id="UP000252086">
    <property type="component" value="Unassembled WGS sequence"/>
</dbReference>
<dbReference type="GO" id="GO:0003746">
    <property type="term" value="F:translation elongation factor activity"/>
    <property type="evidence" value="ECO:0007669"/>
    <property type="project" value="UniProtKB-KW"/>
</dbReference>
<protein>
    <submittedName>
        <fullName evidence="1">GreA/GreB family elongation factor</fullName>
    </submittedName>
</protein>
<evidence type="ECO:0000313" key="1">
    <source>
        <dbReference type="EMBL" id="RBO82847.1"/>
    </source>
</evidence>
<keyword evidence="1" id="KW-0251">Elongation factor</keyword>
<sequence length="162" mass="17942">MNRKTVIDLIIRALEARFETAKAAAQQAREAAINEESVAETKYDTFGLESSYLAHGQSQRVIECENDWMQFSRQVPVEGDAKGKVALWSLIRLVPLNSSMPLRYFFISNIAGGLSLQYQSSSLVLVSPETPVGKILLSQEEGECISLTLAGKSTEFEIDLIQ</sequence>
<proteinExistence type="predicted"/>
<accession>A0A366CYC8</accession>
<evidence type="ECO:0000313" key="2">
    <source>
        <dbReference type="Proteomes" id="UP000252086"/>
    </source>
</evidence>
<organism evidence="1 2">
    <name type="scientific">Marinomonas aquiplantarum</name>
    <dbReference type="NCBI Taxonomy" id="491951"/>
    <lineage>
        <taxon>Bacteria</taxon>
        <taxon>Pseudomonadati</taxon>
        <taxon>Pseudomonadota</taxon>
        <taxon>Gammaproteobacteria</taxon>
        <taxon>Oceanospirillales</taxon>
        <taxon>Oceanospirillaceae</taxon>
        <taxon>Marinomonas</taxon>
    </lineage>
</organism>
<reference evidence="1 2" key="1">
    <citation type="submission" date="2018-06" db="EMBL/GenBank/DDBJ databases">
        <title>Genomic Encyclopedia of Type Strains, Phase III (KMG-III): the genomes of soil and plant-associated and newly described type strains.</title>
        <authorList>
            <person name="Whitman W."/>
        </authorList>
    </citation>
    <scope>NUCLEOTIDE SEQUENCE [LARGE SCALE GENOMIC DNA]</scope>
    <source>
        <strain evidence="1 2">CECT 7732</strain>
    </source>
</reference>